<dbReference type="RefSeq" id="WP_012891470.1">
    <property type="nucleotide sequence ID" value="NC_013595.1"/>
</dbReference>
<protein>
    <submittedName>
        <fullName evidence="1">Uncharacterized protein</fullName>
    </submittedName>
</protein>
<reference evidence="1 2" key="1">
    <citation type="journal article" date="2010" name="Stand. Genomic Sci.">
        <title>Complete genome sequence of Streptosporangium roseum type strain (NI 9100).</title>
        <authorList>
            <person name="Nolan M."/>
            <person name="Sikorski J."/>
            <person name="Jando M."/>
            <person name="Lucas S."/>
            <person name="Lapidus A."/>
            <person name="Glavina Del Rio T."/>
            <person name="Chen F."/>
            <person name="Tice H."/>
            <person name="Pitluck S."/>
            <person name="Cheng J.F."/>
            <person name="Chertkov O."/>
            <person name="Sims D."/>
            <person name="Meincke L."/>
            <person name="Brettin T."/>
            <person name="Han C."/>
            <person name="Detter J.C."/>
            <person name="Bruce D."/>
            <person name="Goodwin L."/>
            <person name="Land M."/>
            <person name="Hauser L."/>
            <person name="Chang Y.J."/>
            <person name="Jeffries C.D."/>
            <person name="Ivanova N."/>
            <person name="Mavromatis K."/>
            <person name="Mikhailova N."/>
            <person name="Chen A."/>
            <person name="Palaniappan K."/>
            <person name="Chain P."/>
            <person name="Rohde M."/>
            <person name="Goker M."/>
            <person name="Bristow J."/>
            <person name="Eisen J.A."/>
            <person name="Markowitz V."/>
            <person name="Hugenholtz P."/>
            <person name="Kyrpides N.C."/>
            <person name="Klenk H.P."/>
        </authorList>
    </citation>
    <scope>NUCLEOTIDE SEQUENCE [LARGE SCALE GENOMIC DNA]</scope>
    <source>
        <strain evidence="2">ATCC 12428 / DSM 43021 / JCM 3005 / NI 9100</strain>
    </source>
</reference>
<dbReference type="HOGENOM" id="CLU_2071869_0_0_11"/>
<gene>
    <name evidence="1" type="ordered locus">Sros_4923</name>
</gene>
<dbReference type="Proteomes" id="UP000002029">
    <property type="component" value="Chromosome"/>
</dbReference>
<proteinExistence type="predicted"/>
<keyword evidence="2" id="KW-1185">Reference proteome</keyword>
<evidence type="ECO:0000313" key="2">
    <source>
        <dbReference type="Proteomes" id="UP000002029"/>
    </source>
</evidence>
<name>D2B6Z4_STRRD</name>
<dbReference type="STRING" id="479432.Sros_4923"/>
<organism evidence="1 2">
    <name type="scientific">Streptosporangium roseum (strain ATCC 12428 / DSM 43021 / JCM 3005 / KCTC 9067 / NCIMB 10171 / NRRL 2505 / NI 9100)</name>
    <dbReference type="NCBI Taxonomy" id="479432"/>
    <lineage>
        <taxon>Bacteria</taxon>
        <taxon>Bacillati</taxon>
        <taxon>Actinomycetota</taxon>
        <taxon>Actinomycetes</taxon>
        <taxon>Streptosporangiales</taxon>
        <taxon>Streptosporangiaceae</taxon>
        <taxon>Streptosporangium</taxon>
    </lineage>
</organism>
<dbReference type="EMBL" id="CP001814">
    <property type="protein sequence ID" value="ACZ87732.1"/>
    <property type="molecule type" value="Genomic_DNA"/>
</dbReference>
<evidence type="ECO:0000313" key="1">
    <source>
        <dbReference type="EMBL" id="ACZ87732.1"/>
    </source>
</evidence>
<dbReference type="KEGG" id="sro:Sros_4923"/>
<sequence>MSKKTFTWRHSPFEALEEAHVKKSRTAALSAAALLTAGLLVGTASPAHALPEGCTAETWRTDRVSSYCQSGTGEHQIAASYLHRNGERMETRGSWAPVGQTSSASINGTVLLWWINKR</sequence>
<dbReference type="OrthoDB" id="4381536at2"/>
<accession>D2B6Z4</accession>
<dbReference type="AlphaFoldDB" id="D2B6Z4"/>